<dbReference type="AlphaFoldDB" id="A0A8E6EVR3"/>
<organism evidence="1 2">
    <name type="scientific">Telmatocola sphagniphila</name>
    <dbReference type="NCBI Taxonomy" id="1123043"/>
    <lineage>
        <taxon>Bacteria</taxon>
        <taxon>Pseudomonadati</taxon>
        <taxon>Planctomycetota</taxon>
        <taxon>Planctomycetia</taxon>
        <taxon>Gemmatales</taxon>
        <taxon>Gemmataceae</taxon>
    </lineage>
</organism>
<protein>
    <recommendedName>
        <fullName evidence="3">SbsA Ig-like domain-containing protein</fullName>
    </recommendedName>
</protein>
<reference evidence="1" key="1">
    <citation type="submission" date="2021-05" db="EMBL/GenBank/DDBJ databases">
        <title>Complete genome sequence of the cellulolytic planctomycete Telmatocola sphagniphila SP2T and characterization of the first cellulase from planctomycetes.</title>
        <authorList>
            <person name="Rakitin A.L."/>
            <person name="Beletsky A.V."/>
            <person name="Naumoff D.G."/>
            <person name="Kulichevskaya I.S."/>
            <person name="Mardanov A.V."/>
            <person name="Ravin N.V."/>
            <person name="Dedysh S.N."/>
        </authorList>
    </citation>
    <scope>NUCLEOTIDE SEQUENCE</scope>
    <source>
        <strain evidence="1">SP2T</strain>
    </source>
</reference>
<dbReference type="RefSeq" id="WP_213497837.1">
    <property type="nucleotide sequence ID" value="NZ_CP074694.1"/>
</dbReference>
<accession>A0A8E6EVR3</accession>
<gene>
    <name evidence="1" type="ORF">KIH39_03245</name>
</gene>
<dbReference type="EMBL" id="CP074694">
    <property type="protein sequence ID" value="QVL32947.1"/>
    <property type="molecule type" value="Genomic_DNA"/>
</dbReference>
<dbReference type="KEGG" id="tsph:KIH39_03245"/>
<evidence type="ECO:0008006" key="3">
    <source>
        <dbReference type="Google" id="ProtNLM"/>
    </source>
</evidence>
<name>A0A8E6EVR3_9BACT</name>
<sequence>MTALCTCLFALISLSDPQITISNSKIAVTSENSYSLDLKKSIITVVATRPEEEIAILGSWQKTGSGYEFNPRFPFETATDYRVRLISESAETKLEKVVSLPKLKTQPAKVTHVYPSADNLPENLLRFYIHFDQPMKVGDAYPNLKLLDSAGKALDRPFLELDEELWSPDGKRFTLLLDPGRVKRELKPHEEMGPVLEDGKTYTLVIGRQWKTQAGDFLKEEFRKKFSTLPRIEDRLDEKKWKVVTPNAATKEPVSLGFDHSLDHGMLERVIQVVDSQGREVAGEIQIADREKRWSLIPKSSWAAGEYQILVRDVLEDSCGNSLAAGFEIRLSEKRRNRGQIIKLNFTVK</sequence>
<dbReference type="Proteomes" id="UP000676194">
    <property type="component" value="Chromosome"/>
</dbReference>
<evidence type="ECO:0000313" key="1">
    <source>
        <dbReference type="EMBL" id="QVL32947.1"/>
    </source>
</evidence>
<proteinExistence type="predicted"/>
<keyword evidence="2" id="KW-1185">Reference proteome</keyword>
<evidence type="ECO:0000313" key="2">
    <source>
        <dbReference type="Proteomes" id="UP000676194"/>
    </source>
</evidence>